<organism evidence="1 2">
    <name type="scientific">Variibacter gotjawalensis</name>
    <dbReference type="NCBI Taxonomy" id="1333996"/>
    <lineage>
        <taxon>Bacteria</taxon>
        <taxon>Pseudomonadati</taxon>
        <taxon>Pseudomonadota</taxon>
        <taxon>Alphaproteobacteria</taxon>
        <taxon>Hyphomicrobiales</taxon>
        <taxon>Nitrobacteraceae</taxon>
        <taxon>Variibacter</taxon>
    </lineage>
</organism>
<accession>A0A0S3Q0M1</accession>
<gene>
    <name evidence="1" type="ORF">GJW-30_1_04286</name>
</gene>
<name>A0A0S3Q0M1_9BRAD</name>
<reference evidence="1 2" key="1">
    <citation type="submission" date="2015-08" db="EMBL/GenBank/DDBJ databases">
        <title>Investigation of the bacterial diversity of lava forest soil.</title>
        <authorList>
            <person name="Lee J.S."/>
        </authorList>
    </citation>
    <scope>NUCLEOTIDE SEQUENCE [LARGE SCALE GENOMIC DNA]</scope>
    <source>
        <strain evidence="1 2">GJW-30</strain>
    </source>
</reference>
<dbReference type="AlphaFoldDB" id="A0A0S3Q0M1"/>
<sequence>MPNDGVGMAKQNEHGKIIAAAAKAALAPIGCVRKGQSRTWYSDERYWLILVTFDPSGWEKGTYLVVSASWLWYEKDYQSFDLGYRIADFVRFESAKQFRPIMEEYAEKAAREVERLRRDLALISDISRQLFALVPTGDWRKATGPDRRAFEAAIAAGLADDFDTARKLFDKVATWETFGYESQFQLKSKAAHIAAFVGDRHRFRAEIQRVINVQRRRFGPSEDSALVHDRDTNAQ</sequence>
<evidence type="ECO:0000313" key="1">
    <source>
        <dbReference type="EMBL" id="BAT61725.1"/>
    </source>
</evidence>
<dbReference type="Proteomes" id="UP000236884">
    <property type="component" value="Chromosome"/>
</dbReference>
<protein>
    <recommendedName>
        <fullName evidence="3">DUF4304 domain-containing protein</fullName>
    </recommendedName>
</protein>
<evidence type="ECO:0000313" key="2">
    <source>
        <dbReference type="Proteomes" id="UP000236884"/>
    </source>
</evidence>
<dbReference type="EMBL" id="AP014946">
    <property type="protein sequence ID" value="BAT61725.1"/>
    <property type="molecule type" value="Genomic_DNA"/>
</dbReference>
<proteinExistence type="predicted"/>
<evidence type="ECO:0008006" key="3">
    <source>
        <dbReference type="Google" id="ProtNLM"/>
    </source>
</evidence>
<keyword evidence="2" id="KW-1185">Reference proteome</keyword>
<dbReference type="KEGG" id="vgo:GJW-30_1_04286"/>